<feature type="domain" description="Response regulatory" evidence="6">
    <location>
        <begin position="631"/>
        <end position="750"/>
    </location>
</feature>
<keyword evidence="3 4" id="KW-0597">Phosphoprotein</keyword>
<sequence length="761" mass="82216">MRIVIVEDNQLVLQVLAAAFDSVPDYELQTFSTAQEGIDACRNGADLAIFDHRLPDKTGADAIRLLRAEDATQHLPVIVITGDDDQATKMAAIKAGATDFLKKPVNIEELRLRVHNLLALHEAQKRAEEGERLLRTVISASGSNIAVLDARSPGCPVVFISDGLLAATGKSKDELMAQPPEGIWAGAQPSKARVQLEKALAERVAGRFMLSFATRQAATWREISLRPVPEPGIAARYIVLTQVDVSDLVSARNTSRTLSDRMSDIARISGAFFFEIDSECRISYVSETMALGLGAVPESVLGRHVDTLHGRFSDPAKANQRFSSLFMAPHNPVEHEIVVLNSADRREHTVQISAIPFTDAQGRFAGYRGSGGDVTALAAARDAAAKLSRAKSAFLATISHEMRTPLTAIIGTAELLRDDIGTRACTDGLQEITQAAQKLNDVLGNVLDLSDLENNAITPVAQEFDMNALLQELCTTFARTATAKGLGFRFDGNSLPPDNRLGDRTRVRQVLHNLLSNAVKFTQNGMIEVKLVHAMPDSVAIKVIDSGIGMTQDEIARAMEPFAQVDDRMAREFEGCGIGLSIAHGLTNAMHGRLDIQSEPNVGTAATLTLPMPQTKCPNVQNPITDLTGMRMLVADDNAANRKILQVMLHKMGAELTMCEDGDAALQAWVPEAFDLLLLDINMPAISGTDVISQIRRTEQEWALPRVPAVAVTANTNSEQRASYFQAGFDACVGKPFTTRSLSSAFQTVLPLAAKTDAADG</sequence>
<dbReference type="Gene3D" id="3.30.450.20">
    <property type="entry name" value="PAS domain"/>
    <property type="match status" value="2"/>
</dbReference>
<gene>
    <name evidence="8" type="ORF">Ga0058931_2194</name>
    <name evidence="9" type="ORF">HLUCCA05_02395</name>
</gene>
<dbReference type="PANTHER" id="PTHR43719:SF28">
    <property type="entry name" value="PEROXIDE STRESS-ACTIVATED HISTIDINE KINASE MAK1-RELATED"/>
    <property type="match status" value="1"/>
</dbReference>
<name>A0A0P7X4L4_9RHOB</name>
<dbReference type="PANTHER" id="PTHR43719">
    <property type="entry name" value="TWO-COMPONENT HISTIDINE KINASE"/>
    <property type="match status" value="1"/>
</dbReference>
<dbReference type="PROSITE" id="PS50113">
    <property type="entry name" value="PAC"/>
    <property type="match status" value="1"/>
</dbReference>
<dbReference type="AlphaFoldDB" id="A0A0P7X4L4"/>
<dbReference type="InterPro" id="IPR000700">
    <property type="entry name" value="PAS-assoc_C"/>
</dbReference>
<dbReference type="SUPFAM" id="SSF55785">
    <property type="entry name" value="PYP-like sensor domain (PAS domain)"/>
    <property type="match status" value="2"/>
</dbReference>
<evidence type="ECO:0000256" key="2">
    <source>
        <dbReference type="ARBA" id="ARBA00012438"/>
    </source>
</evidence>
<dbReference type="Pfam" id="PF00512">
    <property type="entry name" value="HisKA"/>
    <property type="match status" value="1"/>
</dbReference>
<reference evidence="9 10" key="1">
    <citation type="submission" date="2015-09" db="EMBL/GenBank/DDBJ databases">
        <title>Identification and resolution of microdiversity through metagenomic sequencing of parallel consortia.</title>
        <authorList>
            <person name="Nelson W.C."/>
            <person name="Romine M.F."/>
            <person name="Lindemann S.R."/>
        </authorList>
    </citation>
    <scope>NUCLEOTIDE SEQUENCE [LARGE SCALE GENOMIC DNA]</scope>
    <source>
        <strain evidence="9">HL-91</strain>
    </source>
</reference>
<dbReference type="SUPFAM" id="SSF52172">
    <property type="entry name" value="CheY-like"/>
    <property type="match status" value="2"/>
</dbReference>
<dbReference type="Pfam" id="PF13426">
    <property type="entry name" value="PAS_9"/>
    <property type="match status" value="2"/>
</dbReference>
<dbReference type="InterPro" id="IPR036890">
    <property type="entry name" value="HATPase_C_sf"/>
</dbReference>
<dbReference type="Gene3D" id="3.40.50.2300">
    <property type="match status" value="2"/>
</dbReference>
<dbReference type="InterPro" id="IPR050956">
    <property type="entry name" value="2C_system_His_kinase"/>
</dbReference>
<dbReference type="InterPro" id="IPR004358">
    <property type="entry name" value="Sig_transdc_His_kin-like_C"/>
</dbReference>
<feature type="modified residue" description="4-aspartylphosphate" evidence="4">
    <location>
        <position position="51"/>
    </location>
</feature>
<dbReference type="PRINTS" id="PR00344">
    <property type="entry name" value="BCTRLSENSOR"/>
</dbReference>
<accession>A0A0P7X4L4</accession>
<proteinExistence type="predicted"/>
<evidence type="ECO:0000256" key="1">
    <source>
        <dbReference type="ARBA" id="ARBA00000085"/>
    </source>
</evidence>
<dbReference type="PROSITE" id="PS50110">
    <property type="entry name" value="RESPONSE_REGULATORY"/>
    <property type="match status" value="2"/>
</dbReference>
<dbReference type="SMART" id="SM00388">
    <property type="entry name" value="HisKA"/>
    <property type="match status" value="1"/>
</dbReference>
<dbReference type="SMART" id="SM00091">
    <property type="entry name" value="PAS"/>
    <property type="match status" value="2"/>
</dbReference>
<evidence type="ECO:0000259" key="6">
    <source>
        <dbReference type="PROSITE" id="PS50110"/>
    </source>
</evidence>
<keyword evidence="11" id="KW-1185">Reference proteome</keyword>
<dbReference type="InterPro" id="IPR036097">
    <property type="entry name" value="HisK_dim/P_sf"/>
</dbReference>
<evidence type="ECO:0000259" key="7">
    <source>
        <dbReference type="PROSITE" id="PS50113"/>
    </source>
</evidence>
<dbReference type="EMBL" id="LJSG01000002">
    <property type="protein sequence ID" value="KPP95526.1"/>
    <property type="molecule type" value="Genomic_DNA"/>
</dbReference>
<dbReference type="Proteomes" id="UP000182045">
    <property type="component" value="Unassembled WGS sequence"/>
</dbReference>
<dbReference type="SUPFAM" id="SSF47384">
    <property type="entry name" value="Homodimeric domain of signal transducing histidine kinase"/>
    <property type="match status" value="1"/>
</dbReference>
<comment type="caution">
    <text evidence="9">The sequence shown here is derived from an EMBL/GenBank/DDBJ whole genome shotgun (WGS) entry which is preliminary data.</text>
</comment>
<evidence type="ECO:0000259" key="5">
    <source>
        <dbReference type="PROSITE" id="PS50109"/>
    </source>
</evidence>
<evidence type="ECO:0000256" key="3">
    <source>
        <dbReference type="ARBA" id="ARBA00022553"/>
    </source>
</evidence>
<dbReference type="InterPro" id="IPR011006">
    <property type="entry name" value="CheY-like_superfamily"/>
</dbReference>
<evidence type="ECO:0000313" key="11">
    <source>
        <dbReference type="Proteomes" id="UP000182045"/>
    </source>
</evidence>
<evidence type="ECO:0000313" key="10">
    <source>
        <dbReference type="Proteomes" id="UP000050413"/>
    </source>
</evidence>
<dbReference type="InterPro" id="IPR001789">
    <property type="entry name" value="Sig_transdc_resp-reg_receiver"/>
</dbReference>
<dbReference type="Pfam" id="PF02518">
    <property type="entry name" value="HATPase_c"/>
    <property type="match status" value="1"/>
</dbReference>
<comment type="catalytic activity">
    <reaction evidence="1">
        <text>ATP + protein L-histidine = ADP + protein N-phospho-L-histidine.</text>
        <dbReference type="EC" id="2.7.13.3"/>
    </reaction>
</comment>
<dbReference type="SMART" id="SM00448">
    <property type="entry name" value="REC"/>
    <property type="match status" value="2"/>
</dbReference>
<evidence type="ECO:0000256" key="4">
    <source>
        <dbReference type="PROSITE-ProRule" id="PRU00169"/>
    </source>
</evidence>
<keyword evidence="9" id="KW-0808">Transferase</keyword>
<dbReference type="InterPro" id="IPR035965">
    <property type="entry name" value="PAS-like_dom_sf"/>
</dbReference>
<evidence type="ECO:0000313" key="8">
    <source>
        <dbReference type="EMBL" id="CUX82145.1"/>
    </source>
</evidence>
<dbReference type="CDD" id="cd00082">
    <property type="entry name" value="HisKA"/>
    <property type="match status" value="1"/>
</dbReference>
<dbReference type="PATRIC" id="fig|1666912.4.peg.1630"/>
<dbReference type="CDD" id="cd17546">
    <property type="entry name" value="REC_hyHK_CKI1_RcsC-like"/>
    <property type="match status" value="1"/>
</dbReference>
<feature type="domain" description="PAC" evidence="7">
    <location>
        <begin position="333"/>
        <end position="386"/>
    </location>
</feature>
<dbReference type="Gene3D" id="3.30.565.10">
    <property type="entry name" value="Histidine kinase-like ATPase, C-terminal domain"/>
    <property type="match status" value="1"/>
</dbReference>
<dbReference type="SMART" id="SM00387">
    <property type="entry name" value="HATPase_c"/>
    <property type="match status" value="1"/>
</dbReference>
<dbReference type="InterPro" id="IPR000014">
    <property type="entry name" value="PAS"/>
</dbReference>
<dbReference type="Pfam" id="PF00072">
    <property type="entry name" value="Response_reg"/>
    <property type="match status" value="2"/>
</dbReference>
<dbReference type="STRING" id="1666912.Ga0058931_2194"/>
<dbReference type="InterPro" id="IPR003661">
    <property type="entry name" value="HisK_dim/P_dom"/>
</dbReference>
<dbReference type="CDD" id="cd00130">
    <property type="entry name" value="PAS"/>
    <property type="match status" value="1"/>
</dbReference>
<reference evidence="8 11" key="2">
    <citation type="submission" date="2016-01" db="EMBL/GenBank/DDBJ databases">
        <authorList>
            <person name="Varghese N."/>
        </authorList>
    </citation>
    <scope>NUCLEOTIDE SEQUENCE [LARGE SCALE GENOMIC DNA]</scope>
    <source>
        <strain evidence="8 11">HL-91</strain>
    </source>
</reference>
<dbReference type="EC" id="2.7.13.3" evidence="2"/>
<dbReference type="Gene3D" id="1.10.287.130">
    <property type="match status" value="1"/>
</dbReference>
<evidence type="ECO:0000313" key="9">
    <source>
        <dbReference type="EMBL" id="KPP95526.1"/>
    </source>
</evidence>
<dbReference type="InterPro" id="IPR005467">
    <property type="entry name" value="His_kinase_dom"/>
</dbReference>
<protein>
    <recommendedName>
        <fullName evidence="2">histidine kinase</fullName>
        <ecNumber evidence="2">2.7.13.3</ecNumber>
    </recommendedName>
</protein>
<dbReference type="RefSeq" id="WP_072246367.1">
    <property type="nucleotide sequence ID" value="NZ_FBYC01000004.1"/>
</dbReference>
<dbReference type="OrthoDB" id="9801651at2"/>
<dbReference type="SUPFAM" id="SSF55874">
    <property type="entry name" value="ATPase domain of HSP90 chaperone/DNA topoisomerase II/histidine kinase"/>
    <property type="match status" value="1"/>
</dbReference>
<feature type="domain" description="Histidine kinase" evidence="5">
    <location>
        <begin position="397"/>
        <end position="614"/>
    </location>
</feature>
<keyword evidence="9" id="KW-0418">Kinase</keyword>
<organism evidence="9 10">
    <name type="scientific">Roseibaca calidilacus</name>
    <dbReference type="NCBI Taxonomy" id="1666912"/>
    <lineage>
        <taxon>Bacteria</taxon>
        <taxon>Pseudomonadati</taxon>
        <taxon>Pseudomonadota</taxon>
        <taxon>Alphaproteobacteria</taxon>
        <taxon>Rhodobacterales</taxon>
        <taxon>Paracoccaceae</taxon>
        <taxon>Roseinatronobacter</taxon>
    </lineage>
</organism>
<dbReference type="InterPro" id="IPR003594">
    <property type="entry name" value="HATPase_dom"/>
</dbReference>
<dbReference type="EMBL" id="FBYC01000004">
    <property type="protein sequence ID" value="CUX82145.1"/>
    <property type="molecule type" value="Genomic_DNA"/>
</dbReference>
<feature type="modified residue" description="4-aspartylphosphate" evidence="4">
    <location>
        <position position="680"/>
    </location>
</feature>
<dbReference type="GO" id="GO:0000155">
    <property type="term" value="F:phosphorelay sensor kinase activity"/>
    <property type="evidence" value="ECO:0007669"/>
    <property type="project" value="InterPro"/>
</dbReference>
<dbReference type="Proteomes" id="UP000050413">
    <property type="component" value="Unassembled WGS sequence"/>
</dbReference>
<dbReference type="PROSITE" id="PS50109">
    <property type="entry name" value="HIS_KIN"/>
    <property type="match status" value="1"/>
</dbReference>
<feature type="domain" description="Response regulatory" evidence="6">
    <location>
        <begin position="2"/>
        <end position="118"/>
    </location>
</feature>